<dbReference type="PANTHER" id="PTHR21112:SF0">
    <property type="entry name" value="CHEMOSENSORY PROTEIN A 29A-RELATED"/>
    <property type="match status" value="1"/>
</dbReference>
<feature type="chain" id="PRO_5045680948" description="MD-2-related lipid-recognition domain-containing protein" evidence="2">
    <location>
        <begin position="20"/>
        <end position="185"/>
    </location>
</feature>
<dbReference type="Proteomes" id="UP001549920">
    <property type="component" value="Unassembled WGS sequence"/>
</dbReference>
<name>A0ABR3HSS5_LOXSC</name>
<evidence type="ECO:0008006" key="5">
    <source>
        <dbReference type="Google" id="ProtNLM"/>
    </source>
</evidence>
<keyword evidence="4" id="KW-1185">Reference proteome</keyword>
<organism evidence="3 4">
    <name type="scientific">Loxostege sticticalis</name>
    <name type="common">Beet webworm moth</name>
    <dbReference type="NCBI Taxonomy" id="481309"/>
    <lineage>
        <taxon>Eukaryota</taxon>
        <taxon>Metazoa</taxon>
        <taxon>Ecdysozoa</taxon>
        <taxon>Arthropoda</taxon>
        <taxon>Hexapoda</taxon>
        <taxon>Insecta</taxon>
        <taxon>Pterygota</taxon>
        <taxon>Neoptera</taxon>
        <taxon>Endopterygota</taxon>
        <taxon>Lepidoptera</taxon>
        <taxon>Glossata</taxon>
        <taxon>Ditrysia</taxon>
        <taxon>Pyraloidea</taxon>
        <taxon>Crambidae</taxon>
        <taxon>Pyraustinae</taxon>
        <taxon>Loxostege</taxon>
    </lineage>
</organism>
<proteinExistence type="predicted"/>
<accession>A0ABR3HSS5</accession>
<protein>
    <recommendedName>
        <fullName evidence="5">MD-2-related lipid-recognition domain-containing protein</fullName>
    </recommendedName>
</protein>
<evidence type="ECO:0000313" key="4">
    <source>
        <dbReference type="Proteomes" id="UP001549920"/>
    </source>
</evidence>
<dbReference type="SUPFAM" id="SSF63707">
    <property type="entry name" value="Ganglioside M2 (gm2) activator"/>
    <property type="match status" value="1"/>
</dbReference>
<reference evidence="3 4" key="1">
    <citation type="submission" date="2024-06" db="EMBL/GenBank/DDBJ databases">
        <title>A chromosome-level genome assembly of beet webworm, Loxostege sticticalis.</title>
        <authorList>
            <person name="Zhang Y."/>
        </authorList>
    </citation>
    <scope>NUCLEOTIDE SEQUENCE [LARGE SCALE GENOMIC DNA]</scope>
    <source>
        <strain evidence="3">AQ026</strain>
        <tissue evidence="3">Whole body</tissue>
    </source>
</reference>
<dbReference type="Gene3D" id="2.70.220.10">
    <property type="entry name" value="Ganglioside GM2 activator"/>
    <property type="match status" value="1"/>
</dbReference>
<evidence type="ECO:0000313" key="3">
    <source>
        <dbReference type="EMBL" id="KAL0879616.1"/>
    </source>
</evidence>
<keyword evidence="1 2" id="KW-0732">Signal</keyword>
<dbReference type="EMBL" id="JBEUOH010000014">
    <property type="protein sequence ID" value="KAL0879616.1"/>
    <property type="molecule type" value="Genomic_DNA"/>
</dbReference>
<gene>
    <name evidence="3" type="ORF">ABMA27_003335</name>
</gene>
<evidence type="ECO:0000256" key="2">
    <source>
        <dbReference type="SAM" id="SignalP"/>
    </source>
</evidence>
<feature type="signal peptide" evidence="2">
    <location>
        <begin position="1"/>
        <end position="19"/>
    </location>
</feature>
<dbReference type="InterPro" id="IPR036846">
    <property type="entry name" value="GM2-AP_sf"/>
</dbReference>
<sequence>MIQYLCVALLCIFIPFSISLLSDGMIGPGRWLVINIQKCPDWQKYPIRIDIVRRKVNRTHDGFSGFMELDMDFDDHYSVRMDICKHVDGGCKPYQLLTDHSGCNFIEKYAKENVKDCLAASGLNESCPIPKGKHVINNYVFNYEELPGNSIYGLFGVKIQTFEKSQEISCVDMTISFEAKRDDDE</sequence>
<evidence type="ECO:0000256" key="1">
    <source>
        <dbReference type="ARBA" id="ARBA00022729"/>
    </source>
</evidence>
<dbReference type="PANTHER" id="PTHR21112">
    <property type="entry name" value="CHEMOSENSORY PROTEIN A 29A-RELATED"/>
    <property type="match status" value="1"/>
</dbReference>
<comment type="caution">
    <text evidence="3">The sequence shown here is derived from an EMBL/GenBank/DDBJ whole genome shotgun (WGS) entry which is preliminary data.</text>
</comment>